<evidence type="ECO:0000313" key="1">
    <source>
        <dbReference type="EMBL" id="MDH7453589.1"/>
    </source>
</evidence>
<proteinExistence type="predicted"/>
<evidence type="ECO:0000313" key="2">
    <source>
        <dbReference type="Proteomes" id="UP001160550"/>
    </source>
</evidence>
<protein>
    <submittedName>
        <fullName evidence="1">DUF2163 domain-containing protein</fullName>
    </submittedName>
</protein>
<reference evidence="1" key="1">
    <citation type="journal article" date="2007" name="Int. J. Syst. Evol. Microbiol.">
        <title>Luteimonas composti sp. nov., a moderately thermophilic bacterium isolated from food waste.</title>
        <authorList>
            <person name="Young C.C."/>
            <person name="Kampfer P."/>
            <person name="Chen W.M."/>
            <person name="Yen W.S."/>
            <person name="Arun A.B."/>
            <person name="Lai W.A."/>
            <person name="Shen F.T."/>
            <person name="Rekha P.D."/>
            <person name="Lin K.Y."/>
            <person name="Chou J.H."/>
        </authorList>
    </citation>
    <scope>NUCLEOTIDE SEQUENCE</scope>
    <source>
        <strain evidence="1">CC-YY355</strain>
    </source>
</reference>
<name>A0ABT6MSH1_9GAMM</name>
<dbReference type="RefSeq" id="WP_280942808.1">
    <property type="nucleotide sequence ID" value="NZ_JARYGX010000021.1"/>
</dbReference>
<comment type="caution">
    <text evidence="1">The sequence shown here is derived from an EMBL/GenBank/DDBJ whole genome shotgun (WGS) entry which is preliminary data.</text>
</comment>
<sequence>MAFDTGAAAPWLGNPVHLFIIRRQHITHRLASGTRDVVVGEHTYYAAQIERDAIRQTAERAKDRLKIRMAYLTDPAADEYPITQAIGDWWRPHIPNDPITVVCLATEYGAIDPPRVEWTGWAVGPSYTDTQLELTCDPNPPHGNNQNQGPKWQRACWKTVYSTGIRGCNLPEHGYASTVTLSGASGTTLTAAAFAGPHKRTLVGGRITWLDEDEALHERAITAHAGTTVTIAGAIDDMPADAEVTLYTRGFWVHGEVDAIDGLVLTVPDFIGTEFSLLGGTLYWVRPDGLREERPVMGHNQATGAVTLLWGGDGLEEGLAVSALPNCPNTWAACAARRPDPELHFGGAIYKPVQDPITQGVSMSWG</sequence>
<dbReference type="EMBL" id="JARYGX010000021">
    <property type="protein sequence ID" value="MDH7453589.1"/>
    <property type="molecule type" value="Genomic_DNA"/>
</dbReference>
<keyword evidence="2" id="KW-1185">Reference proteome</keyword>
<reference evidence="1" key="2">
    <citation type="submission" date="2023-04" db="EMBL/GenBank/DDBJ databases">
        <authorList>
            <person name="Sun J.-Q."/>
        </authorList>
    </citation>
    <scope>NUCLEOTIDE SEQUENCE</scope>
    <source>
        <strain evidence="1">CC-YY355</strain>
    </source>
</reference>
<accession>A0ABT6MSH1</accession>
<organism evidence="1 2">
    <name type="scientific">Luteimonas composti</name>
    <dbReference type="NCBI Taxonomy" id="398257"/>
    <lineage>
        <taxon>Bacteria</taxon>
        <taxon>Pseudomonadati</taxon>
        <taxon>Pseudomonadota</taxon>
        <taxon>Gammaproteobacteria</taxon>
        <taxon>Lysobacterales</taxon>
        <taxon>Lysobacteraceae</taxon>
        <taxon>Luteimonas</taxon>
    </lineage>
</organism>
<dbReference type="Proteomes" id="UP001160550">
    <property type="component" value="Unassembled WGS sequence"/>
</dbReference>
<gene>
    <name evidence="1" type="ORF">QF205_10995</name>
</gene>